<dbReference type="InterPro" id="IPR026272">
    <property type="entry name" value="SdpI"/>
</dbReference>
<protein>
    <submittedName>
        <fullName evidence="3">Uncharacterized membrane protein</fullName>
    </submittedName>
</protein>
<evidence type="ECO:0000259" key="2">
    <source>
        <dbReference type="Pfam" id="PF07853"/>
    </source>
</evidence>
<dbReference type="InterPro" id="IPR025962">
    <property type="entry name" value="SdpI/YhfL"/>
</dbReference>
<keyword evidence="4" id="KW-1185">Reference proteome</keyword>
<dbReference type="Pfam" id="PF07853">
    <property type="entry name" value="DUF1648"/>
    <property type="match status" value="1"/>
</dbReference>
<evidence type="ECO:0000256" key="1">
    <source>
        <dbReference type="SAM" id="Phobius"/>
    </source>
</evidence>
<organism evidence="3 4">
    <name type="scientific">Hymenobacter mucosus</name>
    <dbReference type="NCBI Taxonomy" id="1411120"/>
    <lineage>
        <taxon>Bacteria</taxon>
        <taxon>Pseudomonadati</taxon>
        <taxon>Bacteroidota</taxon>
        <taxon>Cytophagia</taxon>
        <taxon>Cytophagales</taxon>
        <taxon>Hymenobacteraceae</taxon>
        <taxon>Hymenobacter</taxon>
    </lineage>
</organism>
<dbReference type="PANTHER" id="PTHR37810">
    <property type="entry name" value="IMMUNITY PROTEIN SDPI"/>
    <property type="match status" value="1"/>
</dbReference>
<dbReference type="Pfam" id="PF13630">
    <property type="entry name" value="SdpI"/>
    <property type="match status" value="1"/>
</dbReference>
<name>A0A238ZS36_9BACT</name>
<feature type="transmembrane region" description="Helical" evidence="1">
    <location>
        <begin position="116"/>
        <end position="135"/>
    </location>
</feature>
<feature type="transmembrane region" description="Helical" evidence="1">
    <location>
        <begin position="164"/>
        <end position="183"/>
    </location>
</feature>
<dbReference type="EMBL" id="FZNS01000009">
    <property type="protein sequence ID" value="SNR85554.1"/>
    <property type="molecule type" value="Genomic_DNA"/>
</dbReference>
<feature type="domain" description="DUF1648" evidence="2">
    <location>
        <begin position="15"/>
        <end position="56"/>
    </location>
</feature>
<keyword evidence="1" id="KW-0472">Membrane</keyword>
<dbReference type="Proteomes" id="UP000198310">
    <property type="component" value="Unassembled WGS sequence"/>
</dbReference>
<feature type="transmembrane region" description="Helical" evidence="1">
    <location>
        <begin position="189"/>
        <end position="206"/>
    </location>
</feature>
<evidence type="ECO:0000313" key="3">
    <source>
        <dbReference type="EMBL" id="SNR85554.1"/>
    </source>
</evidence>
<gene>
    <name evidence="3" type="ORF">SAMN06269173_10959</name>
</gene>
<feature type="transmembrane region" description="Helical" evidence="1">
    <location>
        <begin position="53"/>
        <end position="71"/>
    </location>
</feature>
<feature type="transmembrane region" description="Helical" evidence="1">
    <location>
        <begin position="92"/>
        <end position="110"/>
    </location>
</feature>
<dbReference type="PIRSF" id="PIRSF038959">
    <property type="entry name" value="SdpI"/>
    <property type="match status" value="1"/>
</dbReference>
<keyword evidence="1" id="KW-1133">Transmembrane helix</keyword>
<keyword evidence="1" id="KW-0812">Transmembrane</keyword>
<dbReference type="AlphaFoldDB" id="A0A238ZS36"/>
<sequence>MKPKLTIWNVLTLLAVVLPTVYLACTWSALPAQIPTHFGIDGEADGFTAKKNMWVLCLALPLGTYLLMRFLPQLDPKQQLNDGTVNYQKLQLALVALMSCISLFSLYTALHPGVQFSRALLVLVGLFIAALGNYLTTVQPNYFVGFKTPWALEFPRIWARTHRLGGWLFFTIGMLSALLALVWSAPVATTVLTVGLLGATVVIYGYSYRLYRREVKAAAAGH</sequence>
<accession>A0A238ZS36</accession>
<dbReference type="PANTHER" id="PTHR37810:SF5">
    <property type="entry name" value="IMMUNITY PROTEIN SDPI"/>
    <property type="match status" value="1"/>
</dbReference>
<proteinExistence type="predicted"/>
<dbReference type="GO" id="GO:0009636">
    <property type="term" value="P:response to toxic substance"/>
    <property type="evidence" value="ECO:0007669"/>
    <property type="project" value="TreeGrafter"/>
</dbReference>
<dbReference type="RefSeq" id="WP_089333624.1">
    <property type="nucleotide sequence ID" value="NZ_FZNS01000009.1"/>
</dbReference>
<evidence type="ECO:0000313" key="4">
    <source>
        <dbReference type="Proteomes" id="UP000198310"/>
    </source>
</evidence>
<dbReference type="InterPro" id="IPR012867">
    <property type="entry name" value="DUF1648"/>
</dbReference>
<reference evidence="4" key="1">
    <citation type="submission" date="2017-06" db="EMBL/GenBank/DDBJ databases">
        <authorList>
            <person name="Varghese N."/>
            <person name="Submissions S."/>
        </authorList>
    </citation>
    <scope>NUCLEOTIDE SEQUENCE [LARGE SCALE GENOMIC DNA]</scope>
    <source>
        <strain evidence="4">DSM 28041</strain>
    </source>
</reference>